<dbReference type="Proteomes" id="UP000029870">
    <property type="component" value="Unassembled WGS sequence"/>
</dbReference>
<sequence>QDKAKMYFEKGCSLSNNESCNFLDEYQGDMREEYNEEEGSNKTKSDESVESKRIKS</sequence>
<evidence type="ECO:0000313" key="3">
    <source>
        <dbReference type="Proteomes" id="UP000029870"/>
    </source>
</evidence>
<dbReference type="EMBL" id="JRPH02000048">
    <property type="protein sequence ID" value="TLE02450.1"/>
    <property type="molecule type" value="Genomic_DNA"/>
</dbReference>
<feature type="region of interest" description="Disordered" evidence="1">
    <location>
        <begin position="31"/>
        <end position="56"/>
    </location>
</feature>
<accession>A0A6D2C5V7</accession>
<dbReference type="AlphaFoldDB" id="A0A6D2C5V7"/>
<name>A0A6D2C5V7_9HELI</name>
<protein>
    <submittedName>
        <fullName evidence="2">Sel1 repeat family protein</fullName>
    </submittedName>
</protein>
<comment type="caution">
    <text evidence="2">The sequence shown here is derived from an EMBL/GenBank/DDBJ whole genome shotgun (WGS) entry which is preliminary data.</text>
</comment>
<evidence type="ECO:0000313" key="2">
    <source>
        <dbReference type="EMBL" id="TLE02450.1"/>
    </source>
</evidence>
<feature type="non-terminal residue" evidence="2">
    <location>
        <position position="1"/>
    </location>
</feature>
<organism evidence="2 3">
    <name type="scientific">Helicobacter bilis</name>
    <dbReference type="NCBI Taxonomy" id="37372"/>
    <lineage>
        <taxon>Bacteria</taxon>
        <taxon>Pseudomonadati</taxon>
        <taxon>Campylobacterota</taxon>
        <taxon>Epsilonproteobacteria</taxon>
        <taxon>Campylobacterales</taxon>
        <taxon>Helicobacteraceae</taxon>
        <taxon>Helicobacter</taxon>
    </lineage>
</organism>
<proteinExistence type="predicted"/>
<evidence type="ECO:0000256" key="1">
    <source>
        <dbReference type="SAM" id="MobiDB-lite"/>
    </source>
</evidence>
<gene>
    <name evidence="2" type="ORF">LS77_010455</name>
</gene>
<reference evidence="2 3" key="1">
    <citation type="journal article" date="2014" name="Genome Announc.">
        <title>Draft genome sequences of eight enterohepatic helicobacter species isolated from both laboratory and wild rodents.</title>
        <authorList>
            <person name="Sheh A."/>
            <person name="Shen Z."/>
            <person name="Fox J.G."/>
        </authorList>
    </citation>
    <scope>NUCLEOTIDE SEQUENCE [LARGE SCALE GENOMIC DNA]</scope>
    <source>
        <strain evidence="2 3">Missouri</strain>
    </source>
</reference>